<dbReference type="KEGG" id="rsx:RhiXN_00147"/>
<dbReference type="EMBL" id="CP059661">
    <property type="protein sequence ID" value="QRW18741.1"/>
    <property type="molecule type" value="Genomic_DNA"/>
</dbReference>
<evidence type="ECO:0000313" key="1">
    <source>
        <dbReference type="EMBL" id="QRW18741.1"/>
    </source>
</evidence>
<dbReference type="AlphaFoldDB" id="A0A8H8NUM7"/>
<reference evidence="1" key="1">
    <citation type="submission" date="2020-05" db="EMBL/GenBank/DDBJ databases">
        <title>Evolutionary and genomic comparisons of hybrid uninucleate and nonhybrid Rhizoctonia fungi.</title>
        <authorList>
            <person name="Li C."/>
            <person name="Chen X."/>
        </authorList>
    </citation>
    <scope>NUCLEOTIDE SEQUENCE</scope>
    <source>
        <strain evidence="1">AG-1 IA</strain>
    </source>
</reference>
<evidence type="ECO:0000313" key="2">
    <source>
        <dbReference type="Proteomes" id="UP000650533"/>
    </source>
</evidence>
<organism evidence="1 2">
    <name type="scientific">Rhizoctonia solani</name>
    <dbReference type="NCBI Taxonomy" id="456999"/>
    <lineage>
        <taxon>Eukaryota</taxon>
        <taxon>Fungi</taxon>
        <taxon>Dikarya</taxon>
        <taxon>Basidiomycota</taxon>
        <taxon>Agaricomycotina</taxon>
        <taxon>Agaricomycetes</taxon>
        <taxon>Cantharellales</taxon>
        <taxon>Ceratobasidiaceae</taxon>
        <taxon>Rhizoctonia</taxon>
    </lineage>
</organism>
<accession>A0A8H8NUM7</accession>
<gene>
    <name evidence="1" type="ORF">RhiXN_00147</name>
</gene>
<proteinExistence type="predicted"/>
<name>A0A8H8NUM7_9AGAM</name>
<dbReference type="Proteomes" id="UP000650533">
    <property type="component" value="Chromosome 4"/>
</dbReference>
<dbReference type="RefSeq" id="XP_043178978.1">
    <property type="nucleotide sequence ID" value="XM_043319966.1"/>
</dbReference>
<sequence>MILRGRFVLSTNSKNIAGKLHGEVEIVILKTLYFYYSKGAKHRIEIRVVSCGTNRIPSGEHPAINSNAS</sequence>
<dbReference type="GeneID" id="67022429"/>
<protein>
    <submittedName>
        <fullName evidence="1">Uncharacterized protein</fullName>
    </submittedName>
</protein>